<dbReference type="Proteomes" id="UP001595829">
    <property type="component" value="Unassembled WGS sequence"/>
</dbReference>
<keyword evidence="1" id="KW-0812">Transmembrane</keyword>
<name>A0ABV9XFD0_9ACTN</name>
<organism evidence="2 3">
    <name type="scientific">Streptomyces coeruleoprunus</name>
    <dbReference type="NCBI Taxonomy" id="285563"/>
    <lineage>
        <taxon>Bacteria</taxon>
        <taxon>Bacillati</taxon>
        <taxon>Actinomycetota</taxon>
        <taxon>Actinomycetes</taxon>
        <taxon>Kitasatosporales</taxon>
        <taxon>Streptomycetaceae</taxon>
        <taxon>Streptomyces</taxon>
    </lineage>
</organism>
<evidence type="ECO:0000313" key="2">
    <source>
        <dbReference type="EMBL" id="MFC5023957.1"/>
    </source>
</evidence>
<evidence type="ECO:0000256" key="1">
    <source>
        <dbReference type="SAM" id="Phobius"/>
    </source>
</evidence>
<gene>
    <name evidence="2" type="ORF">ACFPM3_17625</name>
</gene>
<keyword evidence="1" id="KW-0472">Membrane</keyword>
<dbReference type="EMBL" id="JBHSJD010000013">
    <property type="protein sequence ID" value="MFC5023957.1"/>
    <property type="molecule type" value="Genomic_DNA"/>
</dbReference>
<sequence>MNARNHRIPDRSRSLRRAGLAGALLFAVLAGLLWSAAGVLGARQCLDNGHGLGVEGGGMSLTERGCEITVPTTAGRVTGLVTTLSEPVAGAALVAGLAGAVPPCVCLWLVTRRRR</sequence>
<accession>A0ABV9XFD0</accession>
<dbReference type="RefSeq" id="WP_345686989.1">
    <property type="nucleotide sequence ID" value="NZ_BAABIT010000001.1"/>
</dbReference>
<feature type="transmembrane region" description="Helical" evidence="1">
    <location>
        <begin position="88"/>
        <end position="110"/>
    </location>
</feature>
<reference evidence="3" key="1">
    <citation type="journal article" date="2019" name="Int. J. Syst. Evol. Microbiol.">
        <title>The Global Catalogue of Microorganisms (GCM) 10K type strain sequencing project: providing services to taxonomists for standard genome sequencing and annotation.</title>
        <authorList>
            <consortium name="The Broad Institute Genomics Platform"/>
            <consortium name="The Broad Institute Genome Sequencing Center for Infectious Disease"/>
            <person name="Wu L."/>
            <person name="Ma J."/>
        </authorList>
    </citation>
    <scope>NUCLEOTIDE SEQUENCE [LARGE SCALE GENOMIC DNA]</scope>
    <source>
        <strain evidence="3">CGMCC 4.1648</strain>
    </source>
</reference>
<protein>
    <submittedName>
        <fullName evidence="2">Uncharacterized protein</fullName>
    </submittedName>
</protein>
<comment type="caution">
    <text evidence="2">The sequence shown here is derived from an EMBL/GenBank/DDBJ whole genome shotgun (WGS) entry which is preliminary data.</text>
</comment>
<proteinExistence type="predicted"/>
<evidence type="ECO:0000313" key="3">
    <source>
        <dbReference type="Proteomes" id="UP001595829"/>
    </source>
</evidence>
<keyword evidence="3" id="KW-1185">Reference proteome</keyword>
<keyword evidence="1" id="KW-1133">Transmembrane helix</keyword>